<dbReference type="PATRIC" id="fig|1123501.6.peg.3700"/>
<dbReference type="AlphaFoldDB" id="A0A0D0QA05"/>
<gene>
    <name evidence="2" type="ORF">Wenmar_03572</name>
</gene>
<keyword evidence="3" id="KW-1185">Reference proteome</keyword>
<sequence length="428" mass="45361">MSRAQPAELALPPMRMPTGRTAPPPMRPNVEMARDILDLAFRMESGRTVPVLTRFEGPVTVTLSGAPSPALRHDLAALVARLRTEAGIDIRPVDGRVAAITVVAVPKAELVRAVPGAACFTVPNVRSWGEYLALRNAPVIDWTLLRQRTRAAIFLPADEAPQEVRDCLHEELAQALGPPNDLYRLPDSVFNDDNIHTILTGFDMLVLRALYAPELRSGMSEGEVAARLPAVLARLNPGGERPGALPRDASAAWLDAMRTALGTGSGPARRAAAARAAELAAGTTGPERGFSLYVLGRLTVGRDPGAAMAVLAEARTLFAARPETRLHEAHVLLHLAADALGRGDAARALDLATSGIPAAEAHENAALMSSLMMVRAEALQAMGQRSDAAAVRLDSLGWARYGFGPDAAVRDRLAEIAGLSPPPEGPVR</sequence>
<feature type="region of interest" description="Disordered" evidence="1">
    <location>
        <begin position="1"/>
        <end position="29"/>
    </location>
</feature>
<dbReference type="eggNOG" id="ENOG502Z7V7">
    <property type="taxonomic scope" value="Bacteria"/>
</dbReference>
<name>A0A0D0QA05_9RHOB</name>
<dbReference type="Proteomes" id="UP000035100">
    <property type="component" value="Unassembled WGS sequence"/>
</dbReference>
<evidence type="ECO:0000313" key="2">
    <source>
        <dbReference type="EMBL" id="KIQ67843.1"/>
    </source>
</evidence>
<dbReference type="Pfam" id="PF11150">
    <property type="entry name" value="DUF2927"/>
    <property type="match status" value="1"/>
</dbReference>
<dbReference type="EMBL" id="AONG01000019">
    <property type="protein sequence ID" value="KIQ67843.1"/>
    <property type="molecule type" value="Genomic_DNA"/>
</dbReference>
<dbReference type="STRING" id="1123501.Wenmar_03572"/>
<evidence type="ECO:0000313" key="3">
    <source>
        <dbReference type="Proteomes" id="UP000035100"/>
    </source>
</evidence>
<reference evidence="2 3" key="1">
    <citation type="submission" date="2013-01" db="EMBL/GenBank/DDBJ databases">
        <authorList>
            <person name="Fiebig A."/>
            <person name="Goeker M."/>
            <person name="Klenk H.-P.P."/>
        </authorList>
    </citation>
    <scope>NUCLEOTIDE SEQUENCE [LARGE SCALE GENOMIC DNA]</scope>
    <source>
        <strain evidence="2 3">DSM 24838</strain>
    </source>
</reference>
<dbReference type="InterPro" id="IPR021323">
    <property type="entry name" value="DUF2927"/>
</dbReference>
<evidence type="ECO:0000256" key="1">
    <source>
        <dbReference type="SAM" id="MobiDB-lite"/>
    </source>
</evidence>
<comment type="caution">
    <text evidence="2">The sequence shown here is derived from an EMBL/GenBank/DDBJ whole genome shotgun (WGS) entry which is preliminary data.</text>
</comment>
<dbReference type="RefSeq" id="WP_229666046.1">
    <property type="nucleotide sequence ID" value="NZ_KB902281.1"/>
</dbReference>
<proteinExistence type="predicted"/>
<accession>A0A0D0QA05</accession>
<protein>
    <submittedName>
        <fullName evidence="2">Wenxma_18, whole genome shotgun sequence</fullName>
    </submittedName>
</protein>
<organism evidence="2 3">
    <name type="scientific">Wenxinia marina DSM 24838</name>
    <dbReference type="NCBI Taxonomy" id="1123501"/>
    <lineage>
        <taxon>Bacteria</taxon>
        <taxon>Pseudomonadati</taxon>
        <taxon>Pseudomonadota</taxon>
        <taxon>Alphaproteobacteria</taxon>
        <taxon>Rhodobacterales</taxon>
        <taxon>Roseobacteraceae</taxon>
        <taxon>Wenxinia</taxon>
    </lineage>
</organism>